<dbReference type="SUPFAM" id="SSF52172">
    <property type="entry name" value="CheY-like"/>
    <property type="match status" value="1"/>
</dbReference>
<dbReference type="InterPro" id="IPR058245">
    <property type="entry name" value="NreC/VraR/RcsB-like_REC"/>
</dbReference>
<name>A0A081C9I6_VECG1</name>
<dbReference type="Proteomes" id="UP000030661">
    <property type="component" value="Unassembled WGS sequence"/>
</dbReference>
<keyword evidence="4" id="KW-0804">Transcription</keyword>
<dbReference type="PROSITE" id="PS50043">
    <property type="entry name" value="HTH_LUXR_2"/>
    <property type="match status" value="1"/>
</dbReference>
<dbReference type="InterPro" id="IPR000792">
    <property type="entry name" value="Tscrpt_reg_LuxR_C"/>
</dbReference>
<sequence length="220" mass="24723">MKSYQIVLADDHVMFRQGIKHILEDTTDLEVVGEVDDGLQLIECLKVVSTDMVILDISMPNLRGIEATREIKIMLPDVKVLILTMHKNKEYVYHAIASGAEGYLLKEDADTELFAAIDTIRQGGHYISPLLSGELAYEFIQAHHKGYAALQSDSLTIREREVLKLIAEGLPNKEIADVLCISVRTVEHHRTNIMKKLNMKHTANLVKYAIQEGYTSSHPA</sequence>
<evidence type="ECO:0000256" key="2">
    <source>
        <dbReference type="ARBA" id="ARBA00023015"/>
    </source>
</evidence>
<keyword evidence="1 5" id="KW-0597">Phosphoprotein</keyword>
<dbReference type="InterPro" id="IPR001789">
    <property type="entry name" value="Sig_transdc_resp-reg_receiver"/>
</dbReference>
<reference evidence="8 9" key="1">
    <citation type="journal article" date="2015" name="PeerJ">
        <title>First genomic representation of candidate bacterial phylum KSB3 points to enhanced environmental sensing as a trigger of wastewater bulking.</title>
        <authorList>
            <person name="Sekiguchi Y."/>
            <person name="Ohashi A."/>
            <person name="Parks D.H."/>
            <person name="Yamauchi T."/>
            <person name="Tyson G.W."/>
            <person name="Hugenholtz P."/>
        </authorList>
    </citation>
    <scope>NUCLEOTIDE SEQUENCE [LARGE SCALE GENOMIC DNA]</scope>
</reference>
<evidence type="ECO:0000259" key="7">
    <source>
        <dbReference type="PROSITE" id="PS50110"/>
    </source>
</evidence>
<evidence type="ECO:0000313" key="8">
    <source>
        <dbReference type="EMBL" id="GAK61241.1"/>
    </source>
</evidence>
<evidence type="ECO:0000259" key="6">
    <source>
        <dbReference type="PROSITE" id="PS50043"/>
    </source>
</evidence>
<dbReference type="CDD" id="cd06170">
    <property type="entry name" value="LuxR_C_like"/>
    <property type="match status" value="1"/>
</dbReference>
<dbReference type="PROSITE" id="PS50110">
    <property type="entry name" value="RESPONSE_REGULATORY"/>
    <property type="match status" value="1"/>
</dbReference>
<dbReference type="SUPFAM" id="SSF46894">
    <property type="entry name" value="C-terminal effector domain of the bipartite response regulators"/>
    <property type="match status" value="1"/>
</dbReference>
<evidence type="ECO:0000313" key="9">
    <source>
        <dbReference type="Proteomes" id="UP000030661"/>
    </source>
</evidence>
<dbReference type="Pfam" id="PF00196">
    <property type="entry name" value="GerE"/>
    <property type="match status" value="1"/>
</dbReference>
<evidence type="ECO:0000256" key="1">
    <source>
        <dbReference type="ARBA" id="ARBA00022553"/>
    </source>
</evidence>
<organism evidence="8 9">
    <name type="scientific">Vecturithrix granuli</name>
    <dbReference type="NCBI Taxonomy" id="1499967"/>
    <lineage>
        <taxon>Bacteria</taxon>
        <taxon>Candidatus Moduliflexota</taxon>
        <taxon>Candidatus Vecturitrichia</taxon>
        <taxon>Candidatus Vecturitrichales</taxon>
        <taxon>Candidatus Vecturitrichaceae</taxon>
        <taxon>Candidatus Vecturithrix</taxon>
    </lineage>
</organism>
<dbReference type="GO" id="GO:0006355">
    <property type="term" value="P:regulation of DNA-templated transcription"/>
    <property type="evidence" value="ECO:0007669"/>
    <property type="project" value="InterPro"/>
</dbReference>
<feature type="domain" description="Response regulatory" evidence="7">
    <location>
        <begin position="5"/>
        <end position="121"/>
    </location>
</feature>
<feature type="domain" description="HTH luxR-type" evidence="6">
    <location>
        <begin position="148"/>
        <end position="213"/>
    </location>
</feature>
<dbReference type="PROSITE" id="PS00622">
    <property type="entry name" value="HTH_LUXR_1"/>
    <property type="match status" value="1"/>
</dbReference>
<dbReference type="InterPro" id="IPR016032">
    <property type="entry name" value="Sig_transdc_resp-reg_C-effctor"/>
</dbReference>
<keyword evidence="3" id="KW-0238">DNA-binding</keyword>
<dbReference type="Gene3D" id="3.40.50.2300">
    <property type="match status" value="1"/>
</dbReference>
<dbReference type="PRINTS" id="PR00038">
    <property type="entry name" value="HTHLUXR"/>
</dbReference>
<protein>
    <submittedName>
        <fullName evidence="8">Two component transcriptional regulator protein, LuxR family</fullName>
    </submittedName>
</protein>
<keyword evidence="9" id="KW-1185">Reference proteome</keyword>
<dbReference type="STRING" id="1499967.U27_01140"/>
<evidence type="ECO:0000256" key="5">
    <source>
        <dbReference type="PROSITE-ProRule" id="PRU00169"/>
    </source>
</evidence>
<dbReference type="AlphaFoldDB" id="A0A081C9I6"/>
<proteinExistence type="predicted"/>
<accession>A0A081C9I6</accession>
<dbReference type="InterPro" id="IPR039420">
    <property type="entry name" value="WalR-like"/>
</dbReference>
<dbReference type="EMBL" id="DF820477">
    <property type="protein sequence ID" value="GAK61241.1"/>
    <property type="molecule type" value="Genomic_DNA"/>
</dbReference>
<dbReference type="PANTHER" id="PTHR43214">
    <property type="entry name" value="TWO-COMPONENT RESPONSE REGULATOR"/>
    <property type="match status" value="1"/>
</dbReference>
<dbReference type="SMART" id="SM00448">
    <property type="entry name" value="REC"/>
    <property type="match status" value="1"/>
</dbReference>
<evidence type="ECO:0000256" key="4">
    <source>
        <dbReference type="ARBA" id="ARBA00023163"/>
    </source>
</evidence>
<evidence type="ECO:0000256" key="3">
    <source>
        <dbReference type="ARBA" id="ARBA00023125"/>
    </source>
</evidence>
<dbReference type="GO" id="GO:0000160">
    <property type="term" value="P:phosphorelay signal transduction system"/>
    <property type="evidence" value="ECO:0007669"/>
    <property type="project" value="InterPro"/>
</dbReference>
<dbReference type="GO" id="GO:0003677">
    <property type="term" value="F:DNA binding"/>
    <property type="evidence" value="ECO:0007669"/>
    <property type="project" value="UniProtKB-KW"/>
</dbReference>
<dbReference type="Pfam" id="PF00072">
    <property type="entry name" value="Response_reg"/>
    <property type="match status" value="1"/>
</dbReference>
<keyword evidence="2" id="KW-0805">Transcription regulation</keyword>
<dbReference type="InterPro" id="IPR011006">
    <property type="entry name" value="CheY-like_superfamily"/>
</dbReference>
<dbReference type="SMART" id="SM00421">
    <property type="entry name" value="HTH_LUXR"/>
    <property type="match status" value="1"/>
</dbReference>
<dbReference type="PANTHER" id="PTHR43214:SF41">
    <property type="entry name" value="NITRATE_NITRITE RESPONSE REGULATOR PROTEIN NARP"/>
    <property type="match status" value="1"/>
</dbReference>
<dbReference type="eggNOG" id="COG2197">
    <property type="taxonomic scope" value="Bacteria"/>
</dbReference>
<gene>
    <name evidence="8" type="ORF">U27_01140</name>
</gene>
<dbReference type="CDD" id="cd17535">
    <property type="entry name" value="REC_NarL-like"/>
    <property type="match status" value="1"/>
</dbReference>
<feature type="modified residue" description="4-aspartylphosphate" evidence="5">
    <location>
        <position position="56"/>
    </location>
</feature>
<dbReference type="HOGENOM" id="CLU_000445_90_1_0"/>